<dbReference type="Proteomes" id="UP000824540">
    <property type="component" value="Unassembled WGS sequence"/>
</dbReference>
<reference evidence="1" key="1">
    <citation type="thesis" date="2021" institute="BYU ScholarsArchive" country="Provo, UT, USA">
        <title>Applications of and Algorithms for Genome Assembly and Genomic Analyses with an Emphasis on Marine Teleosts.</title>
        <authorList>
            <person name="Pickett B.D."/>
        </authorList>
    </citation>
    <scope>NUCLEOTIDE SEQUENCE</scope>
    <source>
        <strain evidence="1">HI-2016</strain>
    </source>
</reference>
<evidence type="ECO:0000313" key="1">
    <source>
        <dbReference type="EMBL" id="KAG9344317.1"/>
    </source>
</evidence>
<gene>
    <name evidence="1" type="ORF">JZ751_010986</name>
</gene>
<organism evidence="1 2">
    <name type="scientific">Albula glossodonta</name>
    <name type="common">roundjaw bonefish</name>
    <dbReference type="NCBI Taxonomy" id="121402"/>
    <lineage>
        <taxon>Eukaryota</taxon>
        <taxon>Metazoa</taxon>
        <taxon>Chordata</taxon>
        <taxon>Craniata</taxon>
        <taxon>Vertebrata</taxon>
        <taxon>Euteleostomi</taxon>
        <taxon>Actinopterygii</taxon>
        <taxon>Neopterygii</taxon>
        <taxon>Teleostei</taxon>
        <taxon>Albuliformes</taxon>
        <taxon>Albulidae</taxon>
        <taxon>Albula</taxon>
    </lineage>
</organism>
<evidence type="ECO:0000313" key="2">
    <source>
        <dbReference type="Proteomes" id="UP000824540"/>
    </source>
</evidence>
<dbReference type="AlphaFoldDB" id="A0A8T2P6N6"/>
<name>A0A8T2P6N6_9TELE</name>
<sequence>MKMRIEILSGISCQTGLIHLCTACLSAEDAHRKVLNMSGPLGCQLEKFNIVPLHTINGDYIGTQGTKARQTES</sequence>
<proteinExistence type="predicted"/>
<comment type="caution">
    <text evidence="1">The sequence shown here is derived from an EMBL/GenBank/DDBJ whole genome shotgun (WGS) entry which is preliminary data.</text>
</comment>
<dbReference type="EMBL" id="JAFBMS010000020">
    <property type="protein sequence ID" value="KAG9344317.1"/>
    <property type="molecule type" value="Genomic_DNA"/>
</dbReference>
<accession>A0A8T2P6N6</accession>
<protein>
    <submittedName>
        <fullName evidence="1">Uncharacterized protein</fullName>
    </submittedName>
</protein>
<keyword evidence="2" id="KW-1185">Reference proteome</keyword>